<accession>A0ABQ8UGB0</accession>
<dbReference type="InterPro" id="IPR027806">
    <property type="entry name" value="HARBI1_dom"/>
</dbReference>
<organism evidence="4 5">
    <name type="scientific">Paratrimastix pyriformis</name>
    <dbReference type="NCBI Taxonomy" id="342808"/>
    <lineage>
        <taxon>Eukaryota</taxon>
        <taxon>Metamonada</taxon>
        <taxon>Preaxostyla</taxon>
        <taxon>Paratrimastigidae</taxon>
        <taxon>Paratrimastix</taxon>
    </lineage>
</organism>
<evidence type="ECO:0000313" key="5">
    <source>
        <dbReference type="Proteomes" id="UP001141327"/>
    </source>
</evidence>
<feature type="domain" description="DDE Tnp4" evidence="3">
    <location>
        <begin position="119"/>
        <end position="253"/>
    </location>
</feature>
<evidence type="ECO:0000259" key="3">
    <source>
        <dbReference type="Pfam" id="PF13359"/>
    </source>
</evidence>
<comment type="caution">
    <text evidence="4">The sequence shown here is derived from an EMBL/GenBank/DDBJ whole genome shotgun (WGS) entry which is preliminary data.</text>
</comment>
<comment type="cofactor">
    <cofactor evidence="1">
        <name>a divalent metal cation</name>
        <dbReference type="ChEBI" id="CHEBI:60240"/>
    </cofactor>
</comment>
<reference evidence="4" key="1">
    <citation type="journal article" date="2022" name="bioRxiv">
        <title>Genomics of Preaxostyla Flagellates Illuminates Evolutionary Transitions and the Path Towards Mitochondrial Loss.</title>
        <authorList>
            <person name="Novak L.V.F."/>
            <person name="Treitli S.C."/>
            <person name="Pyrih J."/>
            <person name="Halakuc P."/>
            <person name="Pipaliya S.V."/>
            <person name="Vacek V."/>
            <person name="Brzon O."/>
            <person name="Soukal P."/>
            <person name="Eme L."/>
            <person name="Dacks J.B."/>
            <person name="Karnkowska A."/>
            <person name="Elias M."/>
            <person name="Hampl V."/>
        </authorList>
    </citation>
    <scope>NUCLEOTIDE SEQUENCE</scope>
    <source>
        <strain evidence="4">RCP-MX</strain>
    </source>
</reference>
<dbReference type="Proteomes" id="UP001141327">
    <property type="component" value="Unassembled WGS sequence"/>
</dbReference>
<evidence type="ECO:0000313" key="4">
    <source>
        <dbReference type="EMBL" id="KAJ4456364.1"/>
    </source>
</evidence>
<name>A0ABQ8UGB0_9EUKA</name>
<protein>
    <recommendedName>
        <fullName evidence="3">DDE Tnp4 domain-containing protein</fullName>
    </recommendedName>
</protein>
<sequence>MRVFYIACSTLVLECSAGIFTVTAVCFIGATVRRLKSMNSSLPLHPMPSPVDYLRTMWWLYWAPSEQRLADLGFLSRHAFHDSVERTLSIIDENPVLSWDDRLLAEVPGEVFGDSKVCVDTTFMPIQRPHSEPEQRFCYDGRHRRHGLKYFLAVTVDKGLPVWWEGPFFPTINDNNIMDLSGMEERLLPHELVLADGGFRGTAHRRTVLPFRHRDLDDDQRVYNHIQRSVRVIVENVFRLVKQFEFCRTAFPRPTVGLRLDLHRRATGAIIKLIRTWVSLEPVIRHEPNGFLAL</sequence>
<keyword evidence="2" id="KW-0479">Metal-binding</keyword>
<evidence type="ECO:0000256" key="1">
    <source>
        <dbReference type="ARBA" id="ARBA00001968"/>
    </source>
</evidence>
<keyword evidence="5" id="KW-1185">Reference proteome</keyword>
<gene>
    <name evidence="4" type="ORF">PAPYR_8403</name>
</gene>
<dbReference type="Pfam" id="PF13359">
    <property type="entry name" value="DDE_Tnp_4"/>
    <property type="match status" value="1"/>
</dbReference>
<proteinExistence type="predicted"/>
<evidence type="ECO:0000256" key="2">
    <source>
        <dbReference type="ARBA" id="ARBA00022723"/>
    </source>
</evidence>
<dbReference type="EMBL" id="JAPMOS010000072">
    <property type="protein sequence ID" value="KAJ4456364.1"/>
    <property type="molecule type" value="Genomic_DNA"/>
</dbReference>